<comment type="caution">
    <text evidence="2">The sequence shown here is derived from an EMBL/GenBank/DDBJ whole genome shotgun (WGS) entry which is preliminary data.</text>
</comment>
<proteinExistence type="predicted"/>
<keyword evidence="3" id="KW-1185">Reference proteome</keyword>
<evidence type="ECO:0000256" key="1">
    <source>
        <dbReference type="SAM" id="MobiDB-lite"/>
    </source>
</evidence>
<organism evidence="2 3">
    <name type="scientific">Camelus dromedarius</name>
    <name type="common">Dromedary</name>
    <name type="synonym">Arabian camel</name>
    <dbReference type="NCBI Taxonomy" id="9838"/>
    <lineage>
        <taxon>Eukaryota</taxon>
        <taxon>Metazoa</taxon>
        <taxon>Chordata</taxon>
        <taxon>Craniata</taxon>
        <taxon>Vertebrata</taxon>
        <taxon>Euteleostomi</taxon>
        <taxon>Mammalia</taxon>
        <taxon>Eutheria</taxon>
        <taxon>Laurasiatheria</taxon>
        <taxon>Artiodactyla</taxon>
        <taxon>Tylopoda</taxon>
        <taxon>Camelidae</taxon>
        <taxon>Camelus</taxon>
    </lineage>
</organism>
<feature type="region of interest" description="Disordered" evidence="1">
    <location>
        <begin position="1"/>
        <end position="32"/>
    </location>
</feature>
<dbReference type="EMBL" id="JWIN03000032">
    <property type="protein sequence ID" value="KAB1255402.1"/>
    <property type="molecule type" value="Genomic_DNA"/>
</dbReference>
<sequence length="90" mass="10240">MVSSRYQQLQNEEESGEPQQAEGDAPPPYSSISAESAAYFDYRGESGFPKPPSYNVATTLPSYDEAERTLWYLEEMRILWVGVILMILTR</sequence>
<protein>
    <submittedName>
        <fullName evidence="2">NEDD4 family-interacting protein 1</fullName>
    </submittedName>
</protein>
<feature type="compositionally biased region" description="Polar residues" evidence="1">
    <location>
        <begin position="1"/>
        <end position="10"/>
    </location>
</feature>
<dbReference type="AlphaFoldDB" id="A0A5N4C911"/>
<dbReference type="Proteomes" id="UP000299084">
    <property type="component" value="Unassembled WGS sequence"/>
</dbReference>
<accession>A0A5N4C911</accession>
<evidence type="ECO:0000313" key="2">
    <source>
        <dbReference type="EMBL" id="KAB1255402.1"/>
    </source>
</evidence>
<gene>
    <name evidence="2" type="ORF">Cadr_000028155</name>
</gene>
<evidence type="ECO:0000313" key="3">
    <source>
        <dbReference type="Proteomes" id="UP000299084"/>
    </source>
</evidence>
<reference evidence="2 3" key="1">
    <citation type="journal article" date="2019" name="Mol. Ecol. Resour.">
        <title>Improving Illumina assemblies with Hi-C and long reads: an example with the North African dromedary.</title>
        <authorList>
            <person name="Elbers J.P."/>
            <person name="Rogers M.F."/>
            <person name="Perelman P.L."/>
            <person name="Proskuryakova A.A."/>
            <person name="Serdyukova N.A."/>
            <person name="Johnson W.E."/>
            <person name="Horin P."/>
            <person name="Corander J."/>
            <person name="Murphy D."/>
            <person name="Burger P.A."/>
        </authorList>
    </citation>
    <scope>NUCLEOTIDE SEQUENCE [LARGE SCALE GENOMIC DNA]</scope>
    <source>
        <strain evidence="2">Drom800</strain>
        <tissue evidence="2">Blood</tissue>
    </source>
</reference>
<name>A0A5N4C911_CAMDR</name>